<name>A0A915K9H3_ROMCU</name>
<dbReference type="WBParaSite" id="nRc.2.0.1.t35014-RA">
    <property type="protein sequence ID" value="nRc.2.0.1.t35014-RA"/>
    <property type="gene ID" value="nRc.2.0.1.g35014"/>
</dbReference>
<dbReference type="AlphaFoldDB" id="A0A915K9H3"/>
<evidence type="ECO:0000313" key="2">
    <source>
        <dbReference type="WBParaSite" id="nRc.2.0.1.t35014-RA"/>
    </source>
</evidence>
<sequence>MIRRASYRGPELPGSEKHYPIPAALKDIKNQNTQVRAQSIRYYLHTIEYLIIRYYHNMYRVNPGIPRFTGYPGNR</sequence>
<accession>A0A915K9H3</accession>
<protein>
    <submittedName>
        <fullName evidence="2">Uncharacterized protein</fullName>
    </submittedName>
</protein>
<dbReference type="Proteomes" id="UP000887565">
    <property type="component" value="Unplaced"/>
</dbReference>
<evidence type="ECO:0000313" key="1">
    <source>
        <dbReference type="Proteomes" id="UP000887565"/>
    </source>
</evidence>
<reference evidence="2" key="1">
    <citation type="submission" date="2022-11" db="UniProtKB">
        <authorList>
            <consortium name="WormBaseParasite"/>
        </authorList>
    </citation>
    <scope>IDENTIFICATION</scope>
</reference>
<organism evidence="1 2">
    <name type="scientific">Romanomermis culicivorax</name>
    <name type="common">Nematode worm</name>
    <dbReference type="NCBI Taxonomy" id="13658"/>
    <lineage>
        <taxon>Eukaryota</taxon>
        <taxon>Metazoa</taxon>
        <taxon>Ecdysozoa</taxon>
        <taxon>Nematoda</taxon>
        <taxon>Enoplea</taxon>
        <taxon>Dorylaimia</taxon>
        <taxon>Mermithida</taxon>
        <taxon>Mermithoidea</taxon>
        <taxon>Mermithidae</taxon>
        <taxon>Romanomermis</taxon>
    </lineage>
</organism>
<proteinExistence type="predicted"/>
<keyword evidence="1" id="KW-1185">Reference proteome</keyword>